<dbReference type="NCBIfam" id="TIGR04183">
    <property type="entry name" value="Por_Secre_tail"/>
    <property type="match status" value="1"/>
</dbReference>
<dbReference type="Proteomes" id="UP000256924">
    <property type="component" value="Unassembled WGS sequence"/>
</dbReference>
<dbReference type="Pfam" id="PF04371">
    <property type="entry name" value="PAD_porph"/>
    <property type="match status" value="1"/>
</dbReference>
<dbReference type="GO" id="GO:0047632">
    <property type="term" value="F:agmatine deiminase activity"/>
    <property type="evidence" value="ECO:0007669"/>
    <property type="project" value="TreeGrafter"/>
</dbReference>
<feature type="domain" description="Secretion system C-terminal sorting" evidence="4">
    <location>
        <begin position="381"/>
        <end position="448"/>
    </location>
</feature>
<dbReference type="PANTHER" id="PTHR31377:SF0">
    <property type="entry name" value="AGMATINE DEIMINASE-RELATED"/>
    <property type="match status" value="1"/>
</dbReference>
<dbReference type="SUPFAM" id="SSF55909">
    <property type="entry name" value="Pentein"/>
    <property type="match status" value="1"/>
</dbReference>
<organism evidence="5 6">
    <name type="scientific">Candidatus Chryseobacterium massiliense</name>
    <dbReference type="NCBI Taxonomy" id="204089"/>
    <lineage>
        <taxon>Bacteria</taxon>
        <taxon>Pseudomonadati</taxon>
        <taxon>Bacteroidota</taxon>
        <taxon>Flavobacteriia</taxon>
        <taxon>Flavobacteriales</taxon>
        <taxon>Weeksellaceae</taxon>
        <taxon>Chryseobacterium group</taxon>
        <taxon>Chryseobacterium</taxon>
    </lineage>
</organism>
<protein>
    <submittedName>
        <fullName evidence="5">Agmatine deiminase family protein</fullName>
    </submittedName>
</protein>
<feature type="chain" id="PRO_5017823435" evidence="3">
    <location>
        <begin position="19"/>
        <end position="450"/>
    </location>
</feature>
<dbReference type="InterPro" id="IPR007466">
    <property type="entry name" value="Peptidyl-Arg-deiminase_porph"/>
</dbReference>
<accession>A0A3D9BC24</accession>
<dbReference type="InterPro" id="IPR026444">
    <property type="entry name" value="Secre_tail"/>
</dbReference>
<reference evidence="5 6" key="1">
    <citation type="journal article" date="2004" name="Emerg. Infect. Dis.">
        <title>Amoebae-resisting bacteria isolated from human nasal swabs by amoebal coculture.</title>
        <authorList>
            <person name="Greub G."/>
            <person name="La Scola B."/>
            <person name="Raoult D."/>
        </authorList>
    </citation>
    <scope>NUCLEOTIDE SEQUENCE [LARGE SCALE GENOMIC DNA]</scope>
    <source>
        <strain evidence="5 6">CCUG 51329</strain>
    </source>
</reference>
<evidence type="ECO:0000256" key="2">
    <source>
        <dbReference type="ARBA" id="ARBA00022801"/>
    </source>
</evidence>
<keyword evidence="2" id="KW-0378">Hydrolase</keyword>
<evidence type="ECO:0000313" key="5">
    <source>
        <dbReference type="EMBL" id="REC50937.1"/>
    </source>
</evidence>
<comment type="caution">
    <text evidence="5">The sequence shown here is derived from an EMBL/GenBank/DDBJ whole genome shotgun (WGS) entry which is preliminary data.</text>
</comment>
<dbReference type="GO" id="GO:0009446">
    <property type="term" value="P:putrescine biosynthetic process"/>
    <property type="evidence" value="ECO:0007669"/>
    <property type="project" value="InterPro"/>
</dbReference>
<sequence>MKHIFLLLLFVNLNFCMSQTYTFPEESGQHEGTWLQWPHQYQFGTTYRNRLDATWVAMTNALQTNEKVHIIAYDNTEKTRIIGLLNAASVPLTNIDFKIYPTDDIWVRDNGPIFVKNSSNQIVIQDWGFNGWGGKFNFSNCNQIPTKIGTDLGIPVVNLNSVMVNEGGSVELDGSGVLMVCRSSVISQSPANTVRNSGMSEATATNSFKQYYGVSKVIWLNGVTGLEVTDMHIDGFMKFVNSTTMVTMNNADLLNWGVTQADINTLYAATNANGQTYNKVYIPLTQNNVVTTYGTNLGYKGSYANYYVANGVVLVPNYNDPNDSIANQIIGNLYPGRTVIGIDVRNLYANGGMVHCVTQQQPSASTSLSTKEKTSFKKVSILPNPTTGEIRINADKKIKFSELYSSAGQKLKTINENFNKIEIQNFAKGNYLLKINFEDGTSETQKIIKK</sequence>
<keyword evidence="6" id="KW-1185">Reference proteome</keyword>
<gene>
    <name evidence="5" type="ORF">DRF68_07965</name>
</gene>
<evidence type="ECO:0000259" key="4">
    <source>
        <dbReference type="Pfam" id="PF18962"/>
    </source>
</evidence>
<name>A0A3D9BC24_9FLAO</name>
<dbReference type="GO" id="GO:0004668">
    <property type="term" value="F:protein-arginine deiminase activity"/>
    <property type="evidence" value="ECO:0007669"/>
    <property type="project" value="InterPro"/>
</dbReference>
<evidence type="ECO:0000256" key="3">
    <source>
        <dbReference type="SAM" id="SignalP"/>
    </source>
</evidence>
<feature type="signal peptide" evidence="3">
    <location>
        <begin position="1"/>
        <end position="18"/>
    </location>
</feature>
<dbReference type="PANTHER" id="PTHR31377">
    <property type="entry name" value="AGMATINE DEIMINASE-RELATED"/>
    <property type="match status" value="1"/>
</dbReference>
<dbReference type="AlphaFoldDB" id="A0A3D9BC24"/>
<dbReference type="EMBL" id="QNVU01000012">
    <property type="protein sequence ID" value="REC50937.1"/>
    <property type="molecule type" value="Genomic_DNA"/>
</dbReference>
<evidence type="ECO:0000313" key="6">
    <source>
        <dbReference type="Proteomes" id="UP000256924"/>
    </source>
</evidence>
<dbReference type="Pfam" id="PF18962">
    <property type="entry name" value="Por_Secre_tail"/>
    <property type="match status" value="1"/>
</dbReference>
<dbReference type="Gene3D" id="3.75.10.10">
    <property type="entry name" value="L-arginine/glycine Amidinotransferase, Chain A"/>
    <property type="match status" value="1"/>
</dbReference>
<keyword evidence="1 3" id="KW-0732">Signal</keyword>
<proteinExistence type="predicted"/>
<evidence type="ECO:0000256" key="1">
    <source>
        <dbReference type="ARBA" id="ARBA00022729"/>
    </source>
</evidence>